<evidence type="ECO:0000256" key="1">
    <source>
        <dbReference type="SAM" id="MobiDB-lite"/>
    </source>
</evidence>
<name>A0AAW0HGL1_MYOGA</name>
<sequence length="181" mass="19801">MTEDKLLQTKSTSKSPRAWESQTCPQIQELRTFGVTLPANPIKAQSSLNGTFGWLEAPGLFLAEVDHPKQDRAHGLTLEIGDSPGDGNPQQLHHLRASIIPRQAGLLSTRGKKRLMMSVPLLPVSSYQSPLVFPDVKMLVYSLKFFQFEKKTARAAEGRDDASAMSGWAAGVVVTLEALLC</sequence>
<evidence type="ECO:0000313" key="2">
    <source>
        <dbReference type="EMBL" id="KAK7800909.1"/>
    </source>
</evidence>
<protein>
    <submittedName>
        <fullName evidence="2">Uncharacterized protein</fullName>
    </submittedName>
</protein>
<evidence type="ECO:0000313" key="3">
    <source>
        <dbReference type="Proteomes" id="UP001488838"/>
    </source>
</evidence>
<reference evidence="2 3" key="1">
    <citation type="journal article" date="2023" name="bioRxiv">
        <title>Conserved and derived expression patterns and positive selection on dental genes reveal complex evolutionary context of ever-growing rodent molars.</title>
        <authorList>
            <person name="Calamari Z.T."/>
            <person name="Song A."/>
            <person name="Cohen E."/>
            <person name="Akter M."/>
            <person name="Roy R.D."/>
            <person name="Hallikas O."/>
            <person name="Christensen M.M."/>
            <person name="Li P."/>
            <person name="Marangoni P."/>
            <person name="Jernvall J."/>
            <person name="Klein O.D."/>
        </authorList>
    </citation>
    <scope>NUCLEOTIDE SEQUENCE [LARGE SCALE GENOMIC DNA]</scope>
    <source>
        <strain evidence="2">V071</strain>
    </source>
</reference>
<dbReference type="Proteomes" id="UP001488838">
    <property type="component" value="Unassembled WGS sequence"/>
</dbReference>
<accession>A0AAW0HGL1</accession>
<dbReference type="AlphaFoldDB" id="A0AAW0HGL1"/>
<feature type="compositionally biased region" description="Polar residues" evidence="1">
    <location>
        <begin position="8"/>
        <end position="21"/>
    </location>
</feature>
<proteinExistence type="predicted"/>
<keyword evidence="3" id="KW-1185">Reference proteome</keyword>
<gene>
    <name evidence="2" type="ORF">U0070_015681</name>
</gene>
<organism evidence="2 3">
    <name type="scientific">Myodes glareolus</name>
    <name type="common">Bank vole</name>
    <name type="synonym">Clethrionomys glareolus</name>
    <dbReference type="NCBI Taxonomy" id="447135"/>
    <lineage>
        <taxon>Eukaryota</taxon>
        <taxon>Metazoa</taxon>
        <taxon>Chordata</taxon>
        <taxon>Craniata</taxon>
        <taxon>Vertebrata</taxon>
        <taxon>Euteleostomi</taxon>
        <taxon>Mammalia</taxon>
        <taxon>Eutheria</taxon>
        <taxon>Euarchontoglires</taxon>
        <taxon>Glires</taxon>
        <taxon>Rodentia</taxon>
        <taxon>Myomorpha</taxon>
        <taxon>Muroidea</taxon>
        <taxon>Cricetidae</taxon>
        <taxon>Arvicolinae</taxon>
        <taxon>Myodes</taxon>
    </lineage>
</organism>
<feature type="region of interest" description="Disordered" evidence="1">
    <location>
        <begin position="1"/>
        <end position="21"/>
    </location>
</feature>
<dbReference type="EMBL" id="JBBHLL010000528">
    <property type="protein sequence ID" value="KAK7800909.1"/>
    <property type="molecule type" value="Genomic_DNA"/>
</dbReference>
<comment type="caution">
    <text evidence="2">The sequence shown here is derived from an EMBL/GenBank/DDBJ whole genome shotgun (WGS) entry which is preliminary data.</text>
</comment>